<protein>
    <recommendedName>
        <fullName evidence="2">Putative gamma-glutamylcyclotransferase</fullName>
    </recommendedName>
</protein>
<feature type="domain" description="Gamma-glutamylcyclotransferase AIG2-like" evidence="3">
    <location>
        <begin position="38"/>
        <end position="138"/>
    </location>
</feature>
<dbReference type="PANTHER" id="PTHR31544:SF2">
    <property type="entry name" value="AIG2-LIKE PROTEIN D"/>
    <property type="match status" value="1"/>
</dbReference>
<evidence type="ECO:0000259" key="3">
    <source>
        <dbReference type="Pfam" id="PF06094"/>
    </source>
</evidence>
<dbReference type="SUPFAM" id="SSF110857">
    <property type="entry name" value="Gamma-glutamyl cyclotransferase-like"/>
    <property type="match status" value="1"/>
</dbReference>
<dbReference type="Proteomes" id="UP000265882">
    <property type="component" value="Unassembled WGS sequence"/>
</dbReference>
<dbReference type="CDD" id="cd06661">
    <property type="entry name" value="GGCT_like"/>
    <property type="match status" value="1"/>
</dbReference>
<dbReference type="InterPro" id="IPR045038">
    <property type="entry name" value="AIG2-like"/>
</dbReference>
<dbReference type="PANTHER" id="PTHR31544">
    <property type="entry name" value="AIG2-LIKE PROTEIN D"/>
    <property type="match status" value="1"/>
</dbReference>
<keyword evidence="1 4" id="KW-0808">Transferase</keyword>
<evidence type="ECO:0000313" key="5">
    <source>
        <dbReference type="Proteomes" id="UP000265882"/>
    </source>
</evidence>
<dbReference type="InterPro" id="IPR013024">
    <property type="entry name" value="GGCT-like"/>
</dbReference>
<dbReference type="GO" id="GO:0016740">
    <property type="term" value="F:transferase activity"/>
    <property type="evidence" value="ECO:0007669"/>
    <property type="project" value="UniProtKB-KW"/>
</dbReference>
<gene>
    <name evidence="4" type="ORF">C4520_17440</name>
</gene>
<reference evidence="4 5" key="1">
    <citation type="journal article" date="2017" name="ISME J.">
        <title>Energy and carbon metabolisms in a deep terrestrial subsurface fluid microbial community.</title>
        <authorList>
            <person name="Momper L."/>
            <person name="Jungbluth S.P."/>
            <person name="Lee M.D."/>
            <person name="Amend J.P."/>
        </authorList>
    </citation>
    <scope>NUCLEOTIDE SEQUENCE [LARGE SCALE GENOMIC DNA]</scope>
    <source>
        <strain evidence="4">SURF_5</strain>
    </source>
</reference>
<dbReference type="EMBL" id="QZKU01000119">
    <property type="protein sequence ID" value="RJP17161.1"/>
    <property type="molecule type" value="Genomic_DNA"/>
</dbReference>
<evidence type="ECO:0000313" key="4">
    <source>
        <dbReference type="EMBL" id="RJP17161.1"/>
    </source>
</evidence>
<name>A0A3A4NNY4_ABYX5</name>
<dbReference type="Gene3D" id="3.10.490.10">
    <property type="entry name" value="Gamma-glutamyl cyclotransferase-like"/>
    <property type="match status" value="1"/>
</dbReference>
<proteinExistence type="predicted"/>
<sequence length="140" mass="15360">MSTSAAFSVSFFEEDGIWAVHPEGASLSLSEVLHGDAVFVSGKLMDPTFAYKVTGRYVPFAAAIAKGFARGERGSGKKKMPILERKRGGIVLGVLLLDVSENDLQKLDAFEQVPELRERVSIRVTVGARERPAYTFLLKR</sequence>
<accession>A0A3A4NNY4</accession>
<dbReference type="InterPro" id="IPR009288">
    <property type="entry name" value="AIG2-like_dom"/>
</dbReference>
<evidence type="ECO:0000256" key="1">
    <source>
        <dbReference type="ARBA" id="ARBA00022679"/>
    </source>
</evidence>
<dbReference type="AlphaFoldDB" id="A0A3A4NNY4"/>
<organism evidence="4 5">
    <name type="scientific">Abyssobacteria bacterium (strain SURF_5)</name>
    <dbReference type="NCBI Taxonomy" id="2093360"/>
    <lineage>
        <taxon>Bacteria</taxon>
        <taxon>Pseudomonadati</taxon>
        <taxon>Candidatus Hydrogenedentota</taxon>
        <taxon>Candidatus Abyssobacteria</taxon>
    </lineage>
</organism>
<dbReference type="InterPro" id="IPR036568">
    <property type="entry name" value="GGCT-like_sf"/>
</dbReference>
<dbReference type="Pfam" id="PF06094">
    <property type="entry name" value="GGACT"/>
    <property type="match status" value="1"/>
</dbReference>
<comment type="caution">
    <text evidence="4">The sequence shown here is derived from an EMBL/GenBank/DDBJ whole genome shotgun (WGS) entry which is preliminary data.</text>
</comment>
<evidence type="ECO:0000256" key="2">
    <source>
        <dbReference type="ARBA" id="ARBA00030602"/>
    </source>
</evidence>